<name>A0A319DXK9_ASPSB</name>
<evidence type="ECO:0000256" key="2">
    <source>
        <dbReference type="ARBA" id="ARBA00022679"/>
    </source>
</evidence>
<dbReference type="Proteomes" id="UP000248423">
    <property type="component" value="Unassembled WGS sequence"/>
</dbReference>
<dbReference type="GO" id="GO:0005975">
    <property type="term" value="P:carbohydrate metabolic process"/>
    <property type="evidence" value="ECO:0007669"/>
    <property type="project" value="InterPro"/>
</dbReference>
<evidence type="ECO:0000256" key="1">
    <source>
        <dbReference type="ARBA" id="ARBA00004184"/>
    </source>
</evidence>
<dbReference type="InterPro" id="IPR002213">
    <property type="entry name" value="UDP_glucos_trans"/>
</dbReference>
<dbReference type="Pfam" id="PF03033">
    <property type="entry name" value="Glyco_transf_28"/>
    <property type="match status" value="1"/>
</dbReference>
<keyword evidence="8" id="KW-1185">Reference proteome</keyword>
<proteinExistence type="predicted"/>
<dbReference type="PANTHER" id="PTHR48050:SF13">
    <property type="entry name" value="STEROL 3-BETA-GLUCOSYLTRANSFERASE UGT80A2"/>
    <property type="match status" value="1"/>
</dbReference>
<comment type="subcellular location">
    <subcellularLocation>
        <location evidence="1">Endomembrane system</location>
        <topology evidence="1">Peripheral membrane protein</topology>
    </subcellularLocation>
</comment>
<keyword evidence="3" id="KW-0443">Lipid metabolism</keyword>
<dbReference type="VEuPathDB" id="FungiDB:BO78DRAFT_329078"/>
<dbReference type="CDD" id="cd03784">
    <property type="entry name" value="GT1_Gtf-like"/>
    <property type="match status" value="1"/>
</dbReference>
<dbReference type="STRING" id="1448318.A0A319DXK9"/>
<dbReference type="GO" id="GO:0016906">
    <property type="term" value="F:sterol 3-beta-glucosyltransferase activity"/>
    <property type="evidence" value="ECO:0007669"/>
    <property type="project" value="UniProtKB-ARBA"/>
</dbReference>
<dbReference type="Gene3D" id="3.40.50.2000">
    <property type="entry name" value="Glycogen Phosphorylase B"/>
    <property type="match status" value="2"/>
</dbReference>
<dbReference type="Pfam" id="PF06722">
    <property type="entry name" value="EryCIII-like_C"/>
    <property type="match status" value="1"/>
</dbReference>
<dbReference type="EMBL" id="KZ826433">
    <property type="protein sequence ID" value="PYI00855.1"/>
    <property type="molecule type" value="Genomic_DNA"/>
</dbReference>
<feature type="compositionally biased region" description="Pro residues" evidence="4">
    <location>
        <begin position="21"/>
        <end position="31"/>
    </location>
</feature>
<dbReference type="InterPro" id="IPR010610">
    <property type="entry name" value="EryCIII-like_C"/>
</dbReference>
<protein>
    <submittedName>
        <fullName evidence="7">UDP-Glycosyltransferase/glycogen phosphorylase</fullName>
    </submittedName>
</protein>
<dbReference type="InterPro" id="IPR050426">
    <property type="entry name" value="Glycosyltransferase_28"/>
</dbReference>
<accession>A0A319DXK9</accession>
<feature type="domain" description="Glycosyltransferase family 28 N-terminal" evidence="5">
    <location>
        <begin position="139"/>
        <end position="270"/>
    </location>
</feature>
<dbReference type="SUPFAM" id="SSF53756">
    <property type="entry name" value="UDP-Glycosyltransferase/glycogen phosphorylase"/>
    <property type="match status" value="1"/>
</dbReference>
<evidence type="ECO:0000256" key="4">
    <source>
        <dbReference type="SAM" id="MobiDB-lite"/>
    </source>
</evidence>
<evidence type="ECO:0000313" key="7">
    <source>
        <dbReference type="EMBL" id="PYI00855.1"/>
    </source>
</evidence>
<dbReference type="GO" id="GO:0006629">
    <property type="term" value="P:lipid metabolic process"/>
    <property type="evidence" value="ECO:0007669"/>
    <property type="project" value="UniProtKB-KW"/>
</dbReference>
<evidence type="ECO:0000313" key="8">
    <source>
        <dbReference type="Proteomes" id="UP000248423"/>
    </source>
</evidence>
<evidence type="ECO:0000256" key="3">
    <source>
        <dbReference type="ARBA" id="ARBA00023098"/>
    </source>
</evidence>
<feature type="region of interest" description="Disordered" evidence="4">
    <location>
        <begin position="1"/>
        <end position="33"/>
    </location>
</feature>
<dbReference type="PANTHER" id="PTHR48050">
    <property type="entry name" value="STEROL 3-BETA-GLUCOSYLTRANSFERASE"/>
    <property type="match status" value="1"/>
</dbReference>
<evidence type="ECO:0000259" key="5">
    <source>
        <dbReference type="Pfam" id="PF03033"/>
    </source>
</evidence>
<reference evidence="7 8" key="1">
    <citation type="submission" date="2018-02" db="EMBL/GenBank/DDBJ databases">
        <title>The genomes of Aspergillus section Nigri reveals drivers in fungal speciation.</title>
        <authorList>
            <consortium name="DOE Joint Genome Institute"/>
            <person name="Vesth T.C."/>
            <person name="Nybo J."/>
            <person name="Theobald S."/>
            <person name="Brandl J."/>
            <person name="Frisvad J.C."/>
            <person name="Nielsen K.F."/>
            <person name="Lyhne E.K."/>
            <person name="Kogle M.E."/>
            <person name="Kuo A."/>
            <person name="Riley R."/>
            <person name="Clum A."/>
            <person name="Nolan M."/>
            <person name="Lipzen A."/>
            <person name="Salamov A."/>
            <person name="Henrissat B."/>
            <person name="Wiebenga A."/>
            <person name="De vries R.P."/>
            <person name="Grigoriev I.V."/>
            <person name="Mortensen U.H."/>
            <person name="Andersen M.R."/>
            <person name="Baker S.E."/>
        </authorList>
    </citation>
    <scope>NUCLEOTIDE SEQUENCE [LARGE SCALE GENOMIC DNA]</scope>
    <source>
        <strain evidence="7 8">CBS 121057</strain>
    </source>
</reference>
<organism evidence="7 8">
    <name type="scientific">Aspergillus sclerotiicarbonarius (strain CBS 121057 / IBT 28362)</name>
    <dbReference type="NCBI Taxonomy" id="1448318"/>
    <lineage>
        <taxon>Eukaryota</taxon>
        <taxon>Fungi</taxon>
        <taxon>Dikarya</taxon>
        <taxon>Ascomycota</taxon>
        <taxon>Pezizomycotina</taxon>
        <taxon>Eurotiomycetes</taxon>
        <taxon>Eurotiomycetidae</taxon>
        <taxon>Eurotiales</taxon>
        <taxon>Aspergillaceae</taxon>
        <taxon>Aspergillus</taxon>
        <taxon>Aspergillus subgen. Circumdati</taxon>
    </lineage>
</organism>
<gene>
    <name evidence="7" type="ORF">BO78DRAFT_329078</name>
</gene>
<dbReference type="GO" id="GO:0012505">
    <property type="term" value="C:endomembrane system"/>
    <property type="evidence" value="ECO:0007669"/>
    <property type="project" value="UniProtKB-SubCell"/>
</dbReference>
<dbReference type="InterPro" id="IPR004276">
    <property type="entry name" value="GlycoTrans_28_N"/>
</dbReference>
<sequence length="596" mass="66272">MTDKQEKSLYDSQYAADDISDPPPAYSPPPYSTVSSEVSLWTVEPDFAPDFTNESHKGDNVANVDGLVQDNDFNTNVGLASRTSAFIQAFMRPKAQPRLVNVGTESTSVQGNGPSVPEIPVGFTAAPMDIVIMVVGENIEPFILIAKRLLLESHRVRIAAHASCERLVRSQGLDFFAVSHDSIHPMVGIRIAGLSDGRGEDLRQLRHSLFESYHGCWRACIASYRRESRPFLADAIIASPLAHANIHCAERLSIPLHIMSTTLWSSTREFPHPLAHVEGCEEVDERTSNLFSYALVEESIWNVIIEPINRFRQHVLGFQSISSAVGGRLVVDQEIPQTYLCSEVLIPRPKDWSNMIEISGYVFEDEPEPYKPAKDLQNFLESGPSPIYFILQGDRMERPGLLAKAIQDAVLKQGFRAILSRGCRDIGPILDNPNVFLAEHIPHEWLLPRVCVVVHHGNAYDTALVLRHGKPSVVLPYSGEQLSRGIAISKIGAAAAPLMDNMLSSDSLSQAVAFCLRPDIQQSTRAARNRVVEESGLDTTIQSFYRWLPSHIQKCSITQQDLAMYQIWNKPSLRISPEAAAVLLEDRRIKKSDIVL</sequence>
<feature type="domain" description="Erythromycin biosynthesis protein CIII-like C-terminal" evidence="6">
    <location>
        <begin position="433"/>
        <end position="517"/>
    </location>
</feature>
<evidence type="ECO:0000259" key="6">
    <source>
        <dbReference type="Pfam" id="PF06722"/>
    </source>
</evidence>
<dbReference type="AlphaFoldDB" id="A0A319DXK9"/>
<dbReference type="OrthoDB" id="5835829at2759"/>
<keyword evidence="2 7" id="KW-0808">Transferase</keyword>